<reference evidence="1 2" key="1">
    <citation type="journal article" date="2022" name="Front. Microbiol.">
        <title>High genomic differentiation and limited gene flow indicate recent cryptic speciation within the genus Laspinema (cyanobacteria).</title>
        <authorList>
            <person name="Stanojkovic A."/>
            <person name="Skoupy S."/>
            <person name="Skaloud P."/>
            <person name="Dvorak P."/>
        </authorList>
    </citation>
    <scope>NUCLEOTIDE SEQUENCE [LARGE SCALE GENOMIC DNA]</scope>
    <source>
        <strain evidence="1 2">D3b</strain>
    </source>
</reference>
<organism evidence="1 2">
    <name type="scientific">Laspinema olomoucense D3b</name>
    <dbReference type="NCBI Taxonomy" id="2953688"/>
    <lineage>
        <taxon>Bacteria</taxon>
        <taxon>Bacillati</taxon>
        <taxon>Cyanobacteriota</taxon>
        <taxon>Cyanophyceae</taxon>
        <taxon>Oscillatoriophycideae</taxon>
        <taxon>Oscillatoriales</taxon>
        <taxon>Laspinemataceae</taxon>
        <taxon>Laspinema</taxon>
        <taxon>Laspinema olomoucense</taxon>
    </lineage>
</organism>
<dbReference type="Proteomes" id="UP001525961">
    <property type="component" value="Unassembled WGS sequence"/>
</dbReference>
<gene>
    <name evidence="1" type="ORF">NG792_19215</name>
</gene>
<name>A0ABT2NAW7_9CYAN</name>
<evidence type="ECO:0000313" key="1">
    <source>
        <dbReference type="EMBL" id="MCT7979852.1"/>
    </source>
</evidence>
<dbReference type="EMBL" id="JAMXFA010000028">
    <property type="protein sequence ID" value="MCT7979852.1"/>
    <property type="molecule type" value="Genomic_DNA"/>
</dbReference>
<comment type="caution">
    <text evidence="1">The sequence shown here is derived from an EMBL/GenBank/DDBJ whole genome shotgun (WGS) entry which is preliminary data.</text>
</comment>
<accession>A0ABT2NAW7</accession>
<keyword evidence="2" id="KW-1185">Reference proteome</keyword>
<proteinExistence type="predicted"/>
<evidence type="ECO:0000313" key="2">
    <source>
        <dbReference type="Proteomes" id="UP001525961"/>
    </source>
</evidence>
<sequence length="91" mass="10409">MIHIEQIQKDINELPEEAQSLLLDFIDLLKKRYSTPEKQTIHSNHTPNHQLSTLDILKESGLIGCISADPNLSTNYKSVLQEELDSKYDNC</sequence>
<protein>
    <submittedName>
        <fullName evidence="1">DUF2281 domain-containing protein</fullName>
    </submittedName>
</protein>
<dbReference type="RefSeq" id="WP_015163289.1">
    <property type="nucleotide sequence ID" value="NZ_JAMXFA010000028.1"/>
</dbReference>